<feature type="transmembrane region" description="Helical" evidence="1">
    <location>
        <begin position="9"/>
        <end position="33"/>
    </location>
</feature>
<dbReference type="RefSeq" id="WP_147895055.1">
    <property type="nucleotide sequence ID" value="NZ_BAAANR010000001.1"/>
</dbReference>
<evidence type="ECO:0000313" key="2">
    <source>
        <dbReference type="EMBL" id="TXK09854.1"/>
    </source>
</evidence>
<keyword evidence="1" id="KW-0472">Membrane</keyword>
<sequence>MRRRLSTGALILIAVLSAVAVPVVFVAGAAYGIESPVWDASRPTYFYEERPGGGFVVIAALLCCAALATIAVRAGLAALDRRRAAPHPGASE</sequence>
<name>A0A5C8HXW1_9MICO</name>
<dbReference type="Proteomes" id="UP000321034">
    <property type="component" value="Unassembled WGS sequence"/>
</dbReference>
<dbReference type="EMBL" id="VRSV01000002">
    <property type="protein sequence ID" value="TXK09854.1"/>
    <property type="molecule type" value="Genomic_DNA"/>
</dbReference>
<accession>A0A5C8HXW1</accession>
<reference evidence="2 3" key="1">
    <citation type="submission" date="2019-08" db="EMBL/GenBank/DDBJ databases">
        <authorList>
            <person name="Dong K."/>
        </authorList>
    </citation>
    <scope>NUCLEOTIDE SEQUENCE [LARGE SCALE GENOMIC DNA]</scope>
    <source>
        <strain evidence="2 3">JCM14558</strain>
    </source>
</reference>
<keyword evidence="1" id="KW-0812">Transmembrane</keyword>
<feature type="transmembrane region" description="Helical" evidence="1">
    <location>
        <begin position="53"/>
        <end position="76"/>
    </location>
</feature>
<gene>
    <name evidence="2" type="ORF">FVP77_13295</name>
</gene>
<evidence type="ECO:0000313" key="3">
    <source>
        <dbReference type="Proteomes" id="UP000321034"/>
    </source>
</evidence>
<dbReference type="AlphaFoldDB" id="A0A5C8HXW1"/>
<evidence type="ECO:0000256" key="1">
    <source>
        <dbReference type="SAM" id="Phobius"/>
    </source>
</evidence>
<proteinExistence type="predicted"/>
<organism evidence="2 3">
    <name type="scientific">Microbacterium hatanonis</name>
    <dbReference type="NCBI Taxonomy" id="404366"/>
    <lineage>
        <taxon>Bacteria</taxon>
        <taxon>Bacillati</taxon>
        <taxon>Actinomycetota</taxon>
        <taxon>Actinomycetes</taxon>
        <taxon>Micrococcales</taxon>
        <taxon>Microbacteriaceae</taxon>
        <taxon>Microbacterium</taxon>
    </lineage>
</organism>
<protein>
    <submittedName>
        <fullName evidence="2">Uncharacterized protein</fullName>
    </submittedName>
</protein>
<comment type="caution">
    <text evidence="2">The sequence shown here is derived from an EMBL/GenBank/DDBJ whole genome shotgun (WGS) entry which is preliminary data.</text>
</comment>
<keyword evidence="1" id="KW-1133">Transmembrane helix</keyword>
<keyword evidence="3" id="KW-1185">Reference proteome</keyword>